<evidence type="ECO:0000256" key="6">
    <source>
        <dbReference type="ARBA" id="ARBA00022723"/>
    </source>
</evidence>
<evidence type="ECO:0000256" key="5">
    <source>
        <dbReference type="ARBA" id="ARBA00022679"/>
    </source>
</evidence>
<dbReference type="STRING" id="1168035.SAMN05444280_10493"/>
<dbReference type="PROSITE" id="PS50972">
    <property type="entry name" value="PTERIN_BINDING"/>
    <property type="match status" value="1"/>
</dbReference>
<dbReference type="CDD" id="cd00739">
    <property type="entry name" value="DHPS"/>
    <property type="match status" value="1"/>
</dbReference>
<comment type="pathway">
    <text evidence="3 9">Cofactor biosynthesis; tetrahydrofolate biosynthesis; 7,8-dihydrofolate from 2-amino-4-hydroxy-6-hydroxymethyl-7,8-dihydropteridine diphosphate and 4-aminobenzoate: step 1/2.</text>
</comment>
<dbReference type="Gene3D" id="3.20.20.20">
    <property type="entry name" value="Dihydropteroate synthase-like"/>
    <property type="match status" value="1"/>
</dbReference>
<comment type="similarity">
    <text evidence="9">Belongs to the DHPS family.</text>
</comment>
<evidence type="ECO:0000256" key="1">
    <source>
        <dbReference type="ARBA" id="ARBA00000012"/>
    </source>
</evidence>
<reference evidence="11 12" key="1">
    <citation type="submission" date="2016-11" db="EMBL/GenBank/DDBJ databases">
        <authorList>
            <person name="Jaros S."/>
            <person name="Januszkiewicz K."/>
            <person name="Wedrychowicz H."/>
        </authorList>
    </citation>
    <scope>NUCLEOTIDE SEQUENCE [LARGE SCALE GENOMIC DNA]</scope>
    <source>
        <strain evidence="11 12">DSM 27063</strain>
    </source>
</reference>
<sequence>MLITQSAGKFLKRKNSINLGGKLIEFSNPVVMGIINVTPDSFYDGGKLEDEKVLLSAVEKMITDGASFIDIGAVSTKPGAAMVSTKEELGRLLPAVHAIRKNFPGIHLSVDTFRSWVAVRVIDEIGPIIVNDISGGTLDSKMFETIGKMNVPYILTHIQGTPRTMQEDPHYEDVVRDVSNWLSERVKKLTKLGVKDVIIDPGFGFGKNIQHNYDLLNRLDSFKVFQLPVMVGLSRKSMICKLLNCSPEEALNGTSVLNSMALLGGADILRVHDVKEAIEAIKIYEALKSIVK</sequence>
<dbReference type="GO" id="GO:0046656">
    <property type="term" value="P:folic acid biosynthetic process"/>
    <property type="evidence" value="ECO:0007669"/>
    <property type="project" value="UniProtKB-KW"/>
</dbReference>
<organism evidence="11 12">
    <name type="scientific">Tangfeifania diversioriginum</name>
    <dbReference type="NCBI Taxonomy" id="1168035"/>
    <lineage>
        <taxon>Bacteria</taxon>
        <taxon>Pseudomonadati</taxon>
        <taxon>Bacteroidota</taxon>
        <taxon>Bacteroidia</taxon>
        <taxon>Marinilabiliales</taxon>
        <taxon>Prolixibacteraceae</taxon>
        <taxon>Tangfeifania</taxon>
    </lineage>
</organism>
<keyword evidence="6 9" id="KW-0479">Metal-binding</keyword>
<name>A0A1M6CUR5_9BACT</name>
<dbReference type="GO" id="GO:0005829">
    <property type="term" value="C:cytosol"/>
    <property type="evidence" value="ECO:0007669"/>
    <property type="project" value="TreeGrafter"/>
</dbReference>
<comment type="catalytic activity">
    <reaction evidence="1">
        <text>(7,8-dihydropterin-6-yl)methyl diphosphate + 4-aminobenzoate = 7,8-dihydropteroate + diphosphate</text>
        <dbReference type="Rhea" id="RHEA:19949"/>
        <dbReference type="ChEBI" id="CHEBI:17836"/>
        <dbReference type="ChEBI" id="CHEBI:17839"/>
        <dbReference type="ChEBI" id="CHEBI:33019"/>
        <dbReference type="ChEBI" id="CHEBI:72950"/>
        <dbReference type="EC" id="2.5.1.15"/>
    </reaction>
</comment>
<dbReference type="AlphaFoldDB" id="A0A1M6CUR5"/>
<evidence type="ECO:0000256" key="7">
    <source>
        <dbReference type="ARBA" id="ARBA00022842"/>
    </source>
</evidence>
<keyword evidence="12" id="KW-1185">Reference proteome</keyword>
<evidence type="ECO:0000256" key="2">
    <source>
        <dbReference type="ARBA" id="ARBA00001946"/>
    </source>
</evidence>
<protein>
    <recommendedName>
        <fullName evidence="4 9">Dihydropteroate synthase</fullName>
        <shortName evidence="9">DHPS</shortName>
        <ecNumber evidence="4 9">2.5.1.15</ecNumber>
    </recommendedName>
    <alternativeName>
        <fullName evidence="9">Dihydropteroate pyrophosphorylase</fullName>
    </alternativeName>
</protein>
<dbReference type="UniPathway" id="UPA00077">
    <property type="reaction ID" value="UER00156"/>
</dbReference>
<evidence type="ECO:0000256" key="3">
    <source>
        <dbReference type="ARBA" id="ARBA00004763"/>
    </source>
</evidence>
<dbReference type="PANTHER" id="PTHR20941">
    <property type="entry name" value="FOLATE SYNTHESIS PROTEINS"/>
    <property type="match status" value="1"/>
</dbReference>
<dbReference type="GO" id="GO:0046872">
    <property type="term" value="F:metal ion binding"/>
    <property type="evidence" value="ECO:0007669"/>
    <property type="project" value="UniProtKB-KW"/>
</dbReference>
<evidence type="ECO:0000256" key="8">
    <source>
        <dbReference type="ARBA" id="ARBA00022909"/>
    </source>
</evidence>
<dbReference type="EC" id="2.5.1.15" evidence="4 9"/>
<gene>
    <name evidence="11" type="ORF">SAMN05444280_10493</name>
</gene>
<proteinExistence type="inferred from homology"/>
<feature type="domain" description="Pterin-binding" evidence="10">
    <location>
        <begin position="29"/>
        <end position="282"/>
    </location>
</feature>
<dbReference type="InterPro" id="IPR006390">
    <property type="entry name" value="DHP_synth_dom"/>
</dbReference>
<evidence type="ECO:0000256" key="4">
    <source>
        <dbReference type="ARBA" id="ARBA00012458"/>
    </source>
</evidence>
<dbReference type="GO" id="GO:0046654">
    <property type="term" value="P:tetrahydrofolate biosynthetic process"/>
    <property type="evidence" value="ECO:0007669"/>
    <property type="project" value="UniProtKB-UniPathway"/>
</dbReference>
<dbReference type="OrthoDB" id="9811744at2"/>
<dbReference type="InterPro" id="IPR000489">
    <property type="entry name" value="Pterin-binding_dom"/>
</dbReference>
<evidence type="ECO:0000313" key="12">
    <source>
        <dbReference type="Proteomes" id="UP000184050"/>
    </source>
</evidence>
<evidence type="ECO:0000313" key="11">
    <source>
        <dbReference type="EMBL" id="SHI64581.1"/>
    </source>
</evidence>
<dbReference type="Proteomes" id="UP000184050">
    <property type="component" value="Unassembled WGS sequence"/>
</dbReference>
<dbReference type="RefSeq" id="WP_073165817.1">
    <property type="nucleotide sequence ID" value="NZ_FQZE01000004.1"/>
</dbReference>
<comment type="cofactor">
    <cofactor evidence="2 9">
        <name>Mg(2+)</name>
        <dbReference type="ChEBI" id="CHEBI:18420"/>
    </cofactor>
</comment>
<keyword evidence="5 9" id="KW-0808">Transferase</keyword>
<dbReference type="NCBIfam" id="TIGR01496">
    <property type="entry name" value="DHPS"/>
    <property type="match status" value="1"/>
</dbReference>
<dbReference type="Pfam" id="PF00809">
    <property type="entry name" value="Pterin_bind"/>
    <property type="match status" value="1"/>
</dbReference>
<dbReference type="PANTHER" id="PTHR20941:SF1">
    <property type="entry name" value="FOLIC ACID SYNTHESIS PROTEIN FOL1"/>
    <property type="match status" value="1"/>
</dbReference>
<evidence type="ECO:0000256" key="9">
    <source>
        <dbReference type="RuleBase" id="RU361205"/>
    </source>
</evidence>
<dbReference type="GO" id="GO:0004156">
    <property type="term" value="F:dihydropteroate synthase activity"/>
    <property type="evidence" value="ECO:0007669"/>
    <property type="project" value="UniProtKB-EC"/>
</dbReference>
<dbReference type="InterPro" id="IPR045031">
    <property type="entry name" value="DHP_synth-like"/>
</dbReference>
<dbReference type="EMBL" id="FQZE01000004">
    <property type="protein sequence ID" value="SHI64581.1"/>
    <property type="molecule type" value="Genomic_DNA"/>
</dbReference>
<keyword evidence="7 9" id="KW-0460">Magnesium</keyword>
<dbReference type="SUPFAM" id="SSF51717">
    <property type="entry name" value="Dihydropteroate synthetase-like"/>
    <property type="match status" value="1"/>
</dbReference>
<keyword evidence="8 9" id="KW-0289">Folate biosynthesis</keyword>
<evidence type="ECO:0000259" key="10">
    <source>
        <dbReference type="PROSITE" id="PS50972"/>
    </source>
</evidence>
<dbReference type="InterPro" id="IPR011005">
    <property type="entry name" value="Dihydropteroate_synth-like_sf"/>
</dbReference>
<accession>A0A1M6CUR5</accession>
<comment type="function">
    <text evidence="9">Catalyzes the condensation of para-aminobenzoate (pABA) with 6-hydroxymethyl-7,8-dihydropterin diphosphate (DHPt-PP) to form 7,8-dihydropteroate (H2Pte), the immediate precursor of folate derivatives.</text>
</comment>
<dbReference type="PROSITE" id="PS00792">
    <property type="entry name" value="DHPS_1"/>
    <property type="match status" value="1"/>
</dbReference>